<sequence length="180" mass="21422">MSNNTDITLSASIAFMKNKEAIMNVFKKADEGLKKAKEEGKNGIVIFDRFIKWEDFNEIFDLGEYIYKNLQNQTYSQSFIYRLLSYTNMVEEYVNSNYEDVSKLLYISKFNYDIYRNLIPKIANKLGIKNYKKDEEIIFKQEEISKLKKYFDNIPDENSFIYKYMKIALNYAVRKNRGGE</sequence>
<accession>A0A1M5TE89</accession>
<proteinExistence type="predicted"/>
<evidence type="ECO:0000313" key="3">
    <source>
        <dbReference type="Proteomes" id="UP000242520"/>
    </source>
</evidence>
<dbReference type="Gene3D" id="3.30.70.270">
    <property type="match status" value="1"/>
</dbReference>
<dbReference type="OrthoDB" id="9768769at2"/>
<dbReference type="PANTHER" id="PTHR36528:SF1">
    <property type="entry name" value="CRISPR SYSTEM SINGLE-STRAND-SPECIFIC DEOXYRIBONUCLEASE CAS10_CSM1 (SUBTYPE III-A)"/>
    <property type="match status" value="1"/>
</dbReference>
<dbReference type="InterPro" id="IPR043128">
    <property type="entry name" value="Rev_trsase/Diguanyl_cyclase"/>
</dbReference>
<dbReference type="InterPro" id="IPR052117">
    <property type="entry name" value="Cas10/Csm1_subtype-III-A"/>
</dbReference>
<dbReference type="PROSITE" id="PS50887">
    <property type="entry name" value="GGDEF"/>
    <property type="match status" value="1"/>
</dbReference>
<feature type="domain" description="GGDEF" evidence="1">
    <location>
        <begin position="1"/>
        <end position="49"/>
    </location>
</feature>
<organism evidence="2 3">
    <name type="scientific">Tepidibacter thalassicus DSM 15285</name>
    <dbReference type="NCBI Taxonomy" id="1123350"/>
    <lineage>
        <taxon>Bacteria</taxon>
        <taxon>Bacillati</taxon>
        <taxon>Bacillota</taxon>
        <taxon>Clostridia</taxon>
        <taxon>Peptostreptococcales</taxon>
        <taxon>Peptostreptococcaceae</taxon>
        <taxon>Tepidibacter</taxon>
    </lineage>
</organism>
<name>A0A1M5TE89_9FIRM</name>
<gene>
    <name evidence="2" type="ORF">SAMN02744040_02139</name>
</gene>
<dbReference type="EMBL" id="FQXH01000032">
    <property type="protein sequence ID" value="SHH49125.1"/>
    <property type="molecule type" value="Genomic_DNA"/>
</dbReference>
<reference evidence="3" key="1">
    <citation type="submission" date="2016-11" db="EMBL/GenBank/DDBJ databases">
        <authorList>
            <person name="Varghese N."/>
            <person name="Submissions S."/>
        </authorList>
    </citation>
    <scope>NUCLEOTIDE SEQUENCE [LARGE SCALE GENOMIC DNA]</scope>
    <source>
        <strain evidence="3">DSM 15285</strain>
    </source>
</reference>
<evidence type="ECO:0000259" key="1">
    <source>
        <dbReference type="PROSITE" id="PS50887"/>
    </source>
</evidence>
<dbReference type="STRING" id="1123350.SAMN02744040_02139"/>
<keyword evidence="3" id="KW-1185">Reference proteome</keyword>
<dbReference type="AlphaFoldDB" id="A0A1M5TE89"/>
<dbReference type="InterPro" id="IPR000160">
    <property type="entry name" value="GGDEF_dom"/>
</dbReference>
<dbReference type="Proteomes" id="UP000242520">
    <property type="component" value="Unassembled WGS sequence"/>
</dbReference>
<protein>
    <recommendedName>
        <fullName evidence="1">GGDEF domain-containing protein</fullName>
    </recommendedName>
</protein>
<evidence type="ECO:0000313" key="2">
    <source>
        <dbReference type="EMBL" id="SHH49125.1"/>
    </source>
</evidence>
<dbReference type="PANTHER" id="PTHR36528">
    <property type="entry name" value="CRISPR SYSTEM SINGLE-STRAND-SPECIFIC DEOXYRIBONUCLEASE CAS10/CSM1 (SUBTYPE III-A)"/>
    <property type="match status" value="1"/>
</dbReference>